<dbReference type="GO" id="GO:0003677">
    <property type="term" value="F:DNA binding"/>
    <property type="evidence" value="ECO:0007669"/>
    <property type="project" value="InterPro"/>
</dbReference>
<dbReference type="InterPro" id="IPR006120">
    <property type="entry name" value="Resolvase_HTH_dom"/>
</dbReference>
<accession>E6LKT9</accession>
<protein>
    <recommendedName>
        <fullName evidence="1">Resolvase HTH domain-containing protein</fullName>
    </recommendedName>
</protein>
<dbReference type="Proteomes" id="UP000003434">
    <property type="component" value="Unassembled WGS sequence"/>
</dbReference>
<dbReference type="EMBL" id="AEPW01000013">
    <property type="protein sequence ID" value="EFU77541.1"/>
    <property type="molecule type" value="Genomic_DNA"/>
</dbReference>
<dbReference type="Pfam" id="PF02796">
    <property type="entry name" value="HTH_7"/>
    <property type="match status" value="1"/>
</dbReference>
<organism evidence="2 3">
    <name type="scientific">Lachnoanaerobaculum saburreum DSM 3986</name>
    <dbReference type="NCBI Taxonomy" id="887325"/>
    <lineage>
        <taxon>Bacteria</taxon>
        <taxon>Bacillati</taxon>
        <taxon>Bacillota</taxon>
        <taxon>Clostridia</taxon>
        <taxon>Lachnospirales</taxon>
        <taxon>Lachnospiraceae</taxon>
        <taxon>Lachnoanaerobaculum</taxon>
    </lineage>
</organism>
<evidence type="ECO:0000259" key="1">
    <source>
        <dbReference type="Pfam" id="PF02796"/>
    </source>
</evidence>
<dbReference type="RefSeq" id="WP_008750344.1">
    <property type="nucleotide sequence ID" value="NZ_GL622296.1"/>
</dbReference>
<sequence length="70" mass="8136">MKELYDIFKEDIDQEVLEKSKSKWIKEGRKEGVINTLLMLVKDGIISVEDAAKRANLSVSTFQKYLNEKM</sequence>
<gene>
    <name evidence="2" type="ORF">HMPREF0381_0574</name>
</gene>
<evidence type="ECO:0000313" key="3">
    <source>
        <dbReference type="Proteomes" id="UP000003434"/>
    </source>
</evidence>
<proteinExistence type="predicted"/>
<reference evidence="2 3" key="1">
    <citation type="submission" date="2010-12" db="EMBL/GenBank/DDBJ databases">
        <authorList>
            <person name="Muzny D."/>
            <person name="Qin X."/>
            <person name="Deng J."/>
            <person name="Jiang H."/>
            <person name="Liu Y."/>
            <person name="Qu J."/>
            <person name="Song X.-Z."/>
            <person name="Zhang L."/>
            <person name="Thornton R."/>
            <person name="Coyle M."/>
            <person name="Francisco L."/>
            <person name="Jackson L."/>
            <person name="Javaid M."/>
            <person name="Korchina V."/>
            <person name="Kovar C."/>
            <person name="Mata R."/>
            <person name="Mathew T."/>
            <person name="Ngo R."/>
            <person name="Nguyen L."/>
            <person name="Nguyen N."/>
            <person name="Okwuonu G."/>
            <person name="Ongeri F."/>
            <person name="Pham C."/>
            <person name="Simmons D."/>
            <person name="Wilczek-Boney K."/>
            <person name="Hale W."/>
            <person name="Jakkamsetti A."/>
            <person name="Pham P."/>
            <person name="Ruth R."/>
            <person name="San Lucas F."/>
            <person name="Warren J."/>
            <person name="Zhang J."/>
            <person name="Zhao Z."/>
            <person name="Zhou C."/>
            <person name="Zhu D."/>
            <person name="Lee S."/>
            <person name="Bess C."/>
            <person name="Blankenburg K."/>
            <person name="Forbes L."/>
            <person name="Fu Q."/>
            <person name="Gubbala S."/>
            <person name="Hirani K."/>
            <person name="Jayaseelan J.C."/>
            <person name="Lara F."/>
            <person name="Munidasa M."/>
            <person name="Palculict T."/>
            <person name="Patil S."/>
            <person name="Pu L.-L."/>
            <person name="Saada N."/>
            <person name="Tang L."/>
            <person name="Weissenberger G."/>
            <person name="Zhu Y."/>
            <person name="Hemphill L."/>
            <person name="Shang Y."/>
            <person name="Youmans B."/>
            <person name="Ayvaz T."/>
            <person name="Ross M."/>
            <person name="Santibanez J."/>
            <person name="Aqrawi P."/>
            <person name="Gross S."/>
            <person name="Joshi V."/>
            <person name="Fowler G."/>
            <person name="Nazareth L."/>
            <person name="Reid J."/>
            <person name="Worley K."/>
            <person name="Petrosino J."/>
            <person name="Highlander S."/>
            <person name="Gibbs R."/>
        </authorList>
    </citation>
    <scope>NUCLEOTIDE SEQUENCE [LARGE SCALE GENOMIC DNA]</scope>
    <source>
        <strain evidence="2 3">DSM 3986</strain>
    </source>
</reference>
<dbReference type="AlphaFoldDB" id="E6LKT9"/>
<feature type="domain" description="Resolvase HTH" evidence="1">
    <location>
        <begin position="33"/>
        <end position="68"/>
    </location>
</feature>
<dbReference type="HOGENOM" id="CLU_2752835_0_0_9"/>
<evidence type="ECO:0000313" key="2">
    <source>
        <dbReference type="EMBL" id="EFU77541.1"/>
    </source>
</evidence>
<comment type="caution">
    <text evidence="2">The sequence shown here is derived from an EMBL/GenBank/DDBJ whole genome shotgun (WGS) entry which is preliminary data.</text>
</comment>
<dbReference type="GO" id="GO:0000150">
    <property type="term" value="F:DNA strand exchange activity"/>
    <property type="evidence" value="ECO:0007669"/>
    <property type="project" value="InterPro"/>
</dbReference>
<name>E6LKT9_9FIRM</name>